<feature type="chain" id="PRO_5046389998" evidence="1">
    <location>
        <begin position="27"/>
        <end position="67"/>
    </location>
</feature>
<evidence type="ECO:0000313" key="3">
    <source>
        <dbReference type="Proteomes" id="UP001214854"/>
    </source>
</evidence>
<organism evidence="2 3">
    <name type="scientific">Asticcacaulis aquaticus</name>
    <dbReference type="NCBI Taxonomy" id="2984212"/>
    <lineage>
        <taxon>Bacteria</taxon>
        <taxon>Pseudomonadati</taxon>
        <taxon>Pseudomonadota</taxon>
        <taxon>Alphaproteobacteria</taxon>
        <taxon>Caulobacterales</taxon>
        <taxon>Caulobacteraceae</taxon>
        <taxon>Asticcacaulis</taxon>
    </lineage>
</organism>
<evidence type="ECO:0000256" key="1">
    <source>
        <dbReference type="SAM" id="SignalP"/>
    </source>
</evidence>
<evidence type="ECO:0000313" key="2">
    <source>
        <dbReference type="EMBL" id="MDC7683135.1"/>
    </source>
</evidence>
<dbReference type="RefSeq" id="WP_272747615.1">
    <property type="nucleotide sequence ID" value="NZ_JAQQKX010000005.1"/>
</dbReference>
<reference evidence="2 3" key="1">
    <citation type="submission" date="2023-01" db="EMBL/GenBank/DDBJ databases">
        <title>Novel species of the genus Asticcacaulis isolated from rivers.</title>
        <authorList>
            <person name="Lu H."/>
        </authorList>
    </citation>
    <scope>NUCLEOTIDE SEQUENCE [LARGE SCALE GENOMIC DNA]</scope>
    <source>
        <strain evidence="2 3">BYS171W</strain>
    </source>
</reference>
<dbReference type="EMBL" id="JAQQKX010000005">
    <property type="protein sequence ID" value="MDC7683135.1"/>
    <property type="molecule type" value="Genomic_DNA"/>
</dbReference>
<feature type="signal peptide" evidence="1">
    <location>
        <begin position="1"/>
        <end position="26"/>
    </location>
</feature>
<keyword evidence="1" id="KW-0732">Signal</keyword>
<name>A0ABT5HTE4_9CAUL</name>
<comment type="caution">
    <text evidence="2">The sequence shown here is derived from an EMBL/GenBank/DDBJ whole genome shotgun (WGS) entry which is preliminary data.</text>
</comment>
<sequence>MKYVRKVAAAVVVVSVLSAGVVYAQAADCKKKCNEIYAACQKAGKDQNKCLAAWVECKKKCTAATAH</sequence>
<accession>A0ABT5HTE4</accession>
<gene>
    <name evidence="2" type="ORF">PQU92_07590</name>
</gene>
<keyword evidence="3" id="KW-1185">Reference proteome</keyword>
<proteinExistence type="predicted"/>
<protein>
    <submittedName>
        <fullName evidence="2">Uncharacterized protein</fullName>
    </submittedName>
</protein>
<dbReference type="Proteomes" id="UP001214854">
    <property type="component" value="Unassembled WGS sequence"/>
</dbReference>